<evidence type="ECO:0000256" key="6">
    <source>
        <dbReference type="ARBA" id="ARBA00022839"/>
    </source>
</evidence>
<dbReference type="STRING" id="546874.SAMN04488544_1780"/>
<dbReference type="GO" id="GO:0000724">
    <property type="term" value="P:double-strand break repair via homologous recombination"/>
    <property type="evidence" value="ECO:0007669"/>
    <property type="project" value="UniProtKB-UniRule"/>
</dbReference>
<evidence type="ECO:0000256" key="3">
    <source>
        <dbReference type="ARBA" id="ARBA00022763"/>
    </source>
</evidence>
<dbReference type="GO" id="GO:0043139">
    <property type="term" value="F:5'-3' DNA helicase activity"/>
    <property type="evidence" value="ECO:0007669"/>
    <property type="project" value="UniProtKB-UniRule"/>
</dbReference>
<comment type="similarity">
    <text evidence="11">Belongs to the RecD family.</text>
</comment>
<reference evidence="15" key="1">
    <citation type="submission" date="2016-10" db="EMBL/GenBank/DDBJ databases">
        <authorList>
            <person name="Varghese N."/>
            <person name="Submissions S."/>
        </authorList>
    </citation>
    <scope>NUCLEOTIDE SEQUENCE [LARGE SCALE GENOMIC DNA]</scope>
    <source>
        <strain evidence="15">DSM 21743</strain>
    </source>
</reference>
<evidence type="ECO:0000313" key="15">
    <source>
        <dbReference type="Proteomes" id="UP000198825"/>
    </source>
</evidence>
<feature type="compositionally biased region" description="Basic and acidic residues" evidence="12">
    <location>
        <begin position="184"/>
        <end position="197"/>
    </location>
</feature>
<evidence type="ECO:0000256" key="5">
    <source>
        <dbReference type="ARBA" id="ARBA00022806"/>
    </source>
</evidence>
<dbReference type="EC" id="5.6.2.3" evidence="11"/>
<feature type="domain" description="AAA+ ATPase" evidence="13">
    <location>
        <begin position="198"/>
        <end position="488"/>
    </location>
</feature>
<dbReference type="Proteomes" id="UP000198825">
    <property type="component" value="Chromosome I"/>
</dbReference>
<dbReference type="Pfam" id="PF13538">
    <property type="entry name" value="UvrD_C_2"/>
    <property type="match status" value="1"/>
</dbReference>
<dbReference type="InterPro" id="IPR049550">
    <property type="entry name" value="RecD_N"/>
</dbReference>
<accession>A0A1H2MC11</accession>
<evidence type="ECO:0000259" key="13">
    <source>
        <dbReference type="SMART" id="SM00382"/>
    </source>
</evidence>
<keyword evidence="3 11" id="KW-0227">DNA damage</keyword>
<dbReference type="SUPFAM" id="SSF52540">
    <property type="entry name" value="P-loop containing nucleoside triphosphate hydrolases"/>
    <property type="match status" value="2"/>
</dbReference>
<dbReference type="Gene3D" id="1.10.10.1020">
    <property type="entry name" value="RecBCD complex, subunit RecD, N-terminal domain"/>
    <property type="match status" value="1"/>
</dbReference>
<dbReference type="GO" id="GO:0016887">
    <property type="term" value="F:ATP hydrolysis activity"/>
    <property type="evidence" value="ECO:0007669"/>
    <property type="project" value="RHEA"/>
</dbReference>
<evidence type="ECO:0000256" key="8">
    <source>
        <dbReference type="ARBA" id="ARBA00023125"/>
    </source>
</evidence>
<dbReference type="InterPro" id="IPR027417">
    <property type="entry name" value="P-loop_NTPase"/>
</dbReference>
<dbReference type="EMBL" id="LT629799">
    <property type="protein sequence ID" value="SDU90719.1"/>
    <property type="molecule type" value="Genomic_DNA"/>
</dbReference>
<dbReference type="Gene3D" id="3.40.50.300">
    <property type="entry name" value="P-loop containing nucleotide triphosphate hydrolases"/>
    <property type="match status" value="2"/>
</dbReference>
<dbReference type="RefSeq" id="WP_091074116.1">
    <property type="nucleotide sequence ID" value="NZ_LT629799.1"/>
</dbReference>
<proteinExistence type="inferred from homology"/>
<dbReference type="InterPro" id="IPR050534">
    <property type="entry name" value="Coronavir_polyprotein_1ab"/>
</dbReference>
<gene>
    <name evidence="11" type="primary">recD</name>
    <name evidence="14" type="ORF">SAMN04488544_1780</name>
</gene>
<dbReference type="CDD" id="cd18809">
    <property type="entry name" value="SF1_C_RecD"/>
    <property type="match status" value="1"/>
</dbReference>
<evidence type="ECO:0000256" key="10">
    <source>
        <dbReference type="ARBA" id="ARBA00023235"/>
    </source>
</evidence>
<dbReference type="NCBIfam" id="TIGR01447">
    <property type="entry name" value="recD"/>
    <property type="match status" value="1"/>
</dbReference>
<evidence type="ECO:0000256" key="4">
    <source>
        <dbReference type="ARBA" id="ARBA00022801"/>
    </source>
</evidence>
<evidence type="ECO:0000256" key="7">
    <source>
        <dbReference type="ARBA" id="ARBA00022840"/>
    </source>
</evidence>
<evidence type="ECO:0000313" key="14">
    <source>
        <dbReference type="EMBL" id="SDU90719.1"/>
    </source>
</evidence>
<evidence type="ECO:0000256" key="9">
    <source>
        <dbReference type="ARBA" id="ARBA00023204"/>
    </source>
</evidence>
<dbReference type="InterPro" id="IPR027785">
    <property type="entry name" value="UvrD-like_helicase_C"/>
</dbReference>
<evidence type="ECO:0000256" key="2">
    <source>
        <dbReference type="ARBA" id="ARBA00022741"/>
    </source>
</evidence>
<dbReference type="PANTHER" id="PTHR43788">
    <property type="entry name" value="DNA2/NAM7 HELICASE FAMILY MEMBER"/>
    <property type="match status" value="1"/>
</dbReference>
<keyword evidence="4 11" id="KW-0378">Hydrolase</keyword>
<name>A0A1H2MC11_9ACTN</name>
<evidence type="ECO:0000256" key="12">
    <source>
        <dbReference type="SAM" id="MobiDB-lite"/>
    </source>
</evidence>
<dbReference type="HAMAP" id="MF_01487">
    <property type="entry name" value="RecD"/>
    <property type="match status" value="1"/>
</dbReference>
<dbReference type="Gene3D" id="2.30.30.940">
    <property type="match status" value="1"/>
</dbReference>
<dbReference type="GO" id="GO:0003677">
    <property type="term" value="F:DNA binding"/>
    <property type="evidence" value="ECO:0007669"/>
    <property type="project" value="UniProtKB-UniRule"/>
</dbReference>
<dbReference type="OrthoDB" id="9763659at2"/>
<keyword evidence="5 11" id="KW-0347">Helicase</keyword>
<dbReference type="InterPro" id="IPR003593">
    <property type="entry name" value="AAA+_ATPase"/>
</dbReference>
<evidence type="ECO:0000256" key="11">
    <source>
        <dbReference type="HAMAP-Rule" id="MF_01487"/>
    </source>
</evidence>
<dbReference type="GO" id="GO:0017116">
    <property type="term" value="F:single-stranded DNA helicase activity"/>
    <property type="evidence" value="ECO:0007669"/>
    <property type="project" value="TreeGrafter"/>
</dbReference>
<keyword evidence="15" id="KW-1185">Reference proteome</keyword>
<keyword evidence="9 11" id="KW-0234">DNA repair</keyword>
<keyword evidence="10 11" id="KW-0413">Isomerase</keyword>
<comment type="function">
    <text evidence="11">A helicase/nuclease that prepares dsDNA breaks (DSB) for recombinational DNA repair. Binds to DSBs and unwinds DNA via a highly rapid and processive ATP-dependent bidirectional helicase activity. Unwinds dsDNA until it encounters a Chi (crossover hotspot instigator) sequence from the 3' direction. Cuts ssDNA a few nucleotides 3' to the Chi site. The properties and activities of the enzyme are changed at Chi. The Chi-altered holoenzyme produces a long 3'-ssDNA overhang and facilitates RecA-binding to the ssDNA for homologous DNA recombination and repair. Holoenzyme degrades any linearized DNA that is unable to undergo homologous recombination. In the holoenzyme this subunit has ssDNA-dependent ATPase and 5'-3' helicase activity. When added to pre-assembled RecBC greatly stimulates nuclease activity and augments holoenzyme processivity. Negatively regulates the RecA-loading ability of RecBCD.</text>
</comment>
<dbReference type="CDD" id="cd17933">
    <property type="entry name" value="DEXSc_RecD-like"/>
    <property type="match status" value="1"/>
</dbReference>
<comment type="catalytic activity">
    <reaction evidence="11">
        <text>ATP + H2O = ADP + phosphate + H(+)</text>
        <dbReference type="Rhea" id="RHEA:13065"/>
        <dbReference type="ChEBI" id="CHEBI:15377"/>
        <dbReference type="ChEBI" id="CHEBI:15378"/>
        <dbReference type="ChEBI" id="CHEBI:30616"/>
        <dbReference type="ChEBI" id="CHEBI:43474"/>
        <dbReference type="ChEBI" id="CHEBI:456216"/>
        <dbReference type="EC" id="5.6.2.3"/>
    </reaction>
</comment>
<keyword evidence="7 11" id="KW-0067">ATP-binding</keyword>
<dbReference type="Pfam" id="PF13604">
    <property type="entry name" value="AAA_30"/>
    <property type="match status" value="1"/>
</dbReference>
<keyword evidence="2 11" id="KW-0547">Nucleotide-binding</keyword>
<dbReference type="SMART" id="SM00382">
    <property type="entry name" value="AAA"/>
    <property type="match status" value="1"/>
</dbReference>
<feature type="binding site" evidence="11">
    <location>
        <begin position="206"/>
        <end position="213"/>
    </location>
    <ligand>
        <name>ATP</name>
        <dbReference type="ChEBI" id="CHEBI:30616"/>
    </ligand>
</feature>
<dbReference type="AlphaFoldDB" id="A0A1H2MC11"/>
<organism evidence="14 15">
    <name type="scientific">Microlunatus sagamiharensis</name>
    <dbReference type="NCBI Taxonomy" id="546874"/>
    <lineage>
        <taxon>Bacteria</taxon>
        <taxon>Bacillati</taxon>
        <taxon>Actinomycetota</taxon>
        <taxon>Actinomycetes</taxon>
        <taxon>Propionibacteriales</taxon>
        <taxon>Propionibacteriaceae</taxon>
        <taxon>Microlunatus</taxon>
    </lineage>
</organism>
<dbReference type="InterPro" id="IPR041851">
    <property type="entry name" value="RecD_N_sf"/>
</dbReference>
<dbReference type="GO" id="GO:0009338">
    <property type="term" value="C:exodeoxyribonuclease V complex"/>
    <property type="evidence" value="ECO:0007669"/>
    <property type="project" value="InterPro"/>
</dbReference>
<dbReference type="GO" id="GO:0008854">
    <property type="term" value="F:exodeoxyribonuclease V activity"/>
    <property type="evidence" value="ECO:0007669"/>
    <property type="project" value="InterPro"/>
</dbReference>
<sequence>MSAASLELSAVRVRSALLERFHTAGVLGLADVHTAEALGRMVRERDERVLLAAALTVRALRNGSVCLDLTTASDVALAEDEAVPAGGVATDPALGLEALEWPEPAGWLEACRESPLVAGADAPPAERPLRLAGTLLYLERYWQQEESVRTQLEARTQGSPPGVDDAALFRDLDRLFPPSAALHGEPDHQREAAESSARRRVTVLAGGPGTGKTTTVARLLALLNAQPGPAPRVALAAPTGKAAARLAEAVREAAARLPEQDRARLGALDASTVHRLLGWRPGSKSRFRHDAANPLPHDVVVVDEMSMVSLTLMARLLEAVRPDARLVLVGDPDQLSSVEAGAVLADITGTANASVVRLTHNWRFEGTIAQLADAVRTGDADRAVALLTSGATDVTLAPLDAGAGLGAGAPGLDELAQRLSASADDARRAAAAGDAAAALRAVEAHRLLCAHRRGPYGVNRWNLEVEQWLARTLPGYAADGEFYLGRPLLVTANDKDLDLWNGDTGVVTRTDAGLRAAFARAERPLLYPPARLDAVSTVHAMTVHKAQGSQFAAVTLVLPPPESPLLTRELLYTAVSRATTRVLLLGSEDAVRQAVSRPANRASGLRQRMG</sequence>
<feature type="region of interest" description="Disordered" evidence="12">
    <location>
        <begin position="178"/>
        <end position="199"/>
    </location>
</feature>
<comment type="miscellaneous">
    <text evidence="11">In the RecBCD complex, RecB has a slow 3'-5' helicase, an exonuclease activity and loads RecA onto ssDNA, RecD has a fast 5'-3' helicase activity, while RecC stimulates the ATPase and processivity of the RecB helicase and contributes to recognition of the Chi site.</text>
</comment>
<keyword evidence="6 11" id="KW-0269">Exonuclease</keyword>
<protein>
    <recommendedName>
        <fullName evidence="11">RecBCD enzyme subunit RecD</fullName>
        <ecNumber evidence="11">5.6.2.3</ecNumber>
    </recommendedName>
    <alternativeName>
        <fullName evidence="11">DNA 5'-3' helicase subunit RecD</fullName>
    </alternativeName>
    <alternativeName>
        <fullName evidence="11">Exonuclease V subunit RecD</fullName>
        <shortName evidence="11">ExoV subunit RecD</shortName>
    </alternativeName>
    <alternativeName>
        <fullName evidence="11">Helicase/nuclease RecBCD subunit RecD</fullName>
    </alternativeName>
</protein>
<keyword evidence="8 11" id="KW-0238">DNA-binding</keyword>
<keyword evidence="1 11" id="KW-0540">Nuclease</keyword>
<dbReference type="PANTHER" id="PTHR43788:SF6">
    <property type="entry name" value="DNA HELICASE B"/>
    <property type="match status" value="1"/>
</dbReference>
<comment type="subunit">
    <text evidence="11">Heterotrimer of RecB, RecC and RecD. All subunits contribute to DNA-binding.</text>
</comment>
<evidence type="ECO:0000256" key="1">
    <source>
        <dbReference type="ARBA" id="ARBA00022722"/>
    </source>
</evidence>
<dbReference type="GO" id="GO:0005524">
    <property type="term" value="F:ATP binding"/>
    <property type="evidence" value="ECO:0007669"/>
    <property type="project" value="UniProtKB-UniRule"/>
</dbReference>
<dbReference type="InterPro" id="IPR006344">
    <property type="entry name" value="RecD"/>
</dbReference>
<dbReference type="Pfam" id="PF21185">
    <property type="entry name" value="RecD_N"/>
    <property type="match status" value="1"/>
</dbReference>